<organism evidence="1 2">
    <name type="scientific">Stephania yunnanensis</name>
    <dbReference type="NCBI Taxonomy" id="152371"/>
    <lineage>
        <taxon>Eukaryota</taxon>
        <taxon>Viridiplantae</taxon>
        <taxon>Streptophyta</taxon>
        <taxon>Embryophyta</taxon>
        <taxon>Tracheophyta</taxon>
        <taxon>Spermatophyta</taxon>
        <taxon>Magnoliopsida</taxon>
        <taxon>Ranunculales</taxon>
        <taxon>Menispermaceae</taxon>
        <taxon>Menispermoideae</taxon>
        <taxon>Cissampelideae</taxon>
        <taxon>Stephania</taxon>
    </lineage>
</organism>
<dbReference type="EMBL" id="JBBNAF010000013">
    <property type="protein sequence ID" value="KAK9086582.1"/>
    <property type="molecule type" value="Genomic_DNA"/>
</dbReference>
<sequence>MSSLQTLAKKMMLTEEEMEEVVLKRCWLARYWNLCVQHDIHLEIAGTKSEFWSSLAPDPVEVVLYAGQRAKEDNSIDYSDLKERDKAICNIDDLQERNIDSMLLVEKGLRELASLKVEDAVVLVLSQLRNPNSLKAGLSMSDDPHLSSEGHFEVFELNQEQSEDVLFKQAWLAYFWRRAKNHGLELDIADERLQFWIDHTTSKPTSQDAVEVERGLMELKKLGIENQLWQATRKLVDPDGLFARMQPESYI</sequence>
<dbReference type="PANTHER" id="PTHR31762">
    <property type="entry name" value="FAS-BINDING FACTOR-LIKE PROTEIN"/>
    <property type="match status" value="1"/>
</dbReference>
<dbReference type="PANTHER" id="PTHR31762:SF10">
    <property type="entry name" value="FAS-BINDING FACTOR-LIKE PROTEIN"/>
    <property type="match status" value="1"/>
</dbReference>
<evidence type="ECO:0000313" key="1">
    <source>
        <dbReference type="EMBL" id="KAK9086582.1"/>
    </source>
</evidence>
<proteinExistence type="predicted"/>
<name>A0AAP0E935_9MAGN</name>
<dbReference type="GO" id="GO:0000911">
    <property type="term" value="P:cytokinesis by cell plate formation"/>
    <property type="evidence" value="ECO:0007669"/>
    <property type="project" value="InterPro"/>
</dbReference>
<gene>
    <name evidence="1" type="ORF">Syun_028976</name>
</gene>
<comment type="caution">
    <text evidence="1">The sequence shown here is derived from an EMBL/GenBank/DDBJ whole genome shotgun (WGS) entry which is preliminary data.</text>
</comment>
<reference evidence="1 2" key="1">
    <citation type="submission" date="2024-01" db="EMBL/GenBank/DDBJ databases">
        <title>Genome assemblies of Stephania.</title>
        <authorList>
            <person name="Yang L."/>
        </authorList>
    </citation>
    <scope>NUCLEOTIDE SEQUENCE [LARGE SCALE GENOMIC DNA]</scope>
    <source>
        <strain evidence="1">YNDBR</strain>
        <tissue evidence="1">Leaf</tissue>
    </source>
</reference>
<dbReference type="AlphaFoldDB" id="A0AAP0E935"/>
<dbReference type="Proteomes" id="UP001420932">
    <property type="component" value="Unassembled WGS sequence"/>
</dbReference>
<accession>A0AAP0E935</accession>
<evidence type="ECO:0000313" key="2">
    <source>
        <dbReference type="Proteomes" id="UP001420932"/>
    </source>
</evidence>
<dbReference type="InterPro" id="IPR040321">
    <property type="entry name" value="SCD2-like"/>
</dbReference>
<protein>
    <submittedName>
        <fullName evidence="1">Uncharacterized protein</fullName>
    </submittedName>
</protein>
<keyword evidence="2" id="KW-1185">Reference proteome</keyword>